<dbReference type="Pfam" id="PF00668">
    <property type="entry name" value="Condensation"/>
    <property type="match status" value="1"/>
</dbReference>
<dbReference type="Gene3D" id="2.30.38.10">
    <property type="entry name" value="Luciferase, Domain 3"/>
    <property type="match status" value="1"/>
</dbReference>
<reference evidence="5 6" key="1">
    <citation type="submission" date="2013-07" db="EMBL/GenBank/DDBJ databases">
        <title>Comparative Genomic and Metabolomic Analysis of Twelve Strains of Pseudoalteromonas luteoviolacea.</title>
        <authorList>
            <person name="Vynne N.G."/>
            <person name="Mansson M."/>
            <person name="Gram L."/>
        </authorList>
    </citation>
    <scope>NUCLEOTIDE SEQUENCE [LARGE SCALE GENOMIC DNA]</scope>
    <source>
        <strain evidence="5 6">S4060-1</strain>
    </source>
</reference>
<dbReference type="InterPro" id="IPR025110">
    <property type="entry name" value="AMP-bd_C"/>
</dbReference>
<protein>
    <recommendedName>
        <fullName evidence="7">Carrier domain-containing protein</fullName>
    </recommendedName>
</protein>
<evidence type="ECO:0008006" key="7">
    <source>
        <dbReference type="Google" id="ProtNLM"/>
    </source>
</evidence>
<dbReference type="PANTHER" id="PTHR45527:SF1">
    <property type="entry name" value="FATTY ACID SYNTHASE"/>
    <property type="match status" value="1"/>
</dbReference>
<evidence type="ECO:0000259" key="4">
    <source>
        <dbReference type="Pfam" id="PF18563"/>
    </source>
</evidence>
<dbReference type="Gene3D" id="3.30.559.10">
    <property type="entry name" value="Chloramphenicol acetyltransferase-like domain"/>
    <property type="match status" value="1"/>
</dbReference>
<dbReference type="PROSITE" id="PS00455">
    <property type="entry name" value="AMP_BINDING"/>
    <property type="match status" value="1"/>
</dbReference>
<feature type="domain" description="AMP-binding enzyme C-terminal" evidence="3">
    <location>
        <begin position="970"/>
        <end position="1049"/>
    </location>
</feature>
<dbReference type="InterPro" id="IPR001242">
    <property type="entry name" value="Condensation_dom"/>
</dbReference>
<feature type="domain" description="AMP-dependent synthetase/ligase" evidence="1">
    <location>
        <begin position="552"/>
        <end position="907"/>
    </location>
</feature>
<dbReference type="GO" id="GO:0043041">
    <property type="term" value="P:amino acid activation for nonribosomal peptide biosynthetic process"/>
    <property type="evidence" value="ECO:0007669"/>
    <property type="project" value="TreeGrafter"/>
</dbReference>
<dbReference type="InterPro" id="IPR000873">
    <property type="entry name" value="AMP-dep_synth/lig_dom"/>
</dbReference>
<evidence type="ECO:0000313" key="6">
    <source>
        <dbReference type="Proteomes" id="UP000076661"/>
    </source>
</evidence>
<evidence type="ECO:0000313" key="5">
    <source>
        <dbReference type="EMBL" id="KZN66286.1"/>
    </source>
</evidence>
<dbReference type="EMBL" id="AUXX01000018">
    <property type="protein sequence ID" value="KZN66286.1"/>
    <property type="molecule type" value="Genomic_DNA"/>
</dbReference>
<organism evidence="5 6">
    <name type="scientific">Pseudoalteromonas luteoviolacea S4060-1</name>
    <dbReference type="NCBI Taxonomy" id="1365257"/>
    <lineage>
        <taxon>Bacteria</taxon>
        <taxon>Pseudomonadati</taxon>
        <taxon>Pseudomonadota</taxon>
        <taxon>Gammaproteobacteria</taxon>
        <taxon>Alteromonadales</taxon>
        <taxon>Pseudoalteromonadaceae</taxon>
        <taxon>Pseudoalteromonas</taxon>
    </lineage>
</organism>
<dbReference type="InterPro" id="IPR041464">
    <property type="entry name" value="TubC_N"/>
</dbReference>
<dbReference type="InterPro" id="IPR045851">
    <property type="entry name" value="AMP-bd_C_sf"/>
</dbReference>
<dbReference type="InterPro" id="IPR044894">
    <property type="entry name" value="TubC_N_sf"/>
</dbReference>
<dbReference type="AlphaFoldDB" id="A0A167MF84"/>
<accession>A0A167MF84</accession>
<evidence type="ECO:0000259" key="3">
    <source>
        <dbReference type="Pfam" id="PF13193"/>
    </source>
</evidence>
<dbReference type="PANTHER" id="PTHR45527">
    <property type="entry name" value="NONRIBOSOMAL PEPTIDE SYNTHETASE"/>
    <property type="match status" value="1"/>
</dbReference>
<dbReference type="Gene3D" id="3.30.300.30">
    <property type="match status" value="1"/>
</dbReference>
<sequence length="1073" mass="118983">MNVQEIISKLSSYEIDLYLDAESKLKAKAPKGAINNTLASLIKNNKSELVTYLKQLDRLSIDKNAISTIQVVSRECDQLPVSFAQQRLWFIDNLQGGSPEYNMPMAFEVEGGLQLETVKAVFHTILARHEVLRTLYVSEQGETRQHIRSMSECDFDIQVTDLSHLEGDVLTAQINALVEQDITTPFNLAEDLMLRASYVKRAVNSGVMILNMHHIASDGWSMEVLTKEFFTLYEAYSQGMSNPLPDLPIQYADYAHWQRTHLTGEVLESQLSYWEKQLDELPALHGLVLDYPRPGVKQHRGAVVTGQLPGAVAEQLLTVAQQHQLTPFMLLHGALSLLLSRHSNSNDVVIGTPVANRLQTELEPLIGFFVNTLVLRADTQHDSLSDYLAHIRQVHLAAQSNQDVPFEQLVERLKVPRSTAHSPLFQIMLTTNTDFGLRSGDDASAMKLPDVDIQAYQSDFIQAKFDLQVGLNISAAGVDLHWLYDVSLFSEAHITQLNDHLCRLLEGLGRAQPSQSPHSLPMLSDAETQHLVYELNNTATAYPQDTCIHTLFEQQVAQAPNNVAVVFEGEQLTYQQLNDKANQLAHYLREMHGVKPDTLVGLCVERSLEMAIGILGILKAGGAYVPLDPSYPQDRLAYMVEDASLEVILSHSQVDGVLGNFRGRVLTLDGLAGQARHLCADYSCENLCVTDIGVRATNLAYVIYTSGSTGQPKGVCQVHKTISNLIYSTVDKSKPLKTLQFTPFTFDVSVQEIFSCFYSGATLVQISELQKSNLNELATLICSQGIQRLYIPPAVFELMTMEWIKSDDKTLEALTEIICAGDKLEKTHNLIEFLTHNPNCQIHNHYGPTETHVATTSTVKVLTDRITIGKVIDNCAAFIVDHSGALSPKGSVGELYIGGAGLARGYLNKPELTAERFIDNPFYEEQNPDSPMRLYSTGDLVCYLPCGEIEFIGRIDNQVKIRGFRIELGEVENQLLELALVETALVVATTVAGSLQLVGYVKPSELQTEIDDADYIDTIKAQLAQRLPEYMVPNTFMMVGDWPLTPNGKVDRKALPIPDGSALQGAYEAPSTN</sequence>
<dbReference type="CDD" id="cd19531">
    <property type="entry name" value="LCL_NRPS-like"/>
    <property type="match status" value="1"/>
</dbReference>
<dbReference type="Gene3D" id="1.10.10.1830">
    <property type="entry name" value="Non-ribosomal peptide synthase, adenylation domain"/>
    <property type="match status" value="1"/>
</dbReference>
<feature type="domain" description="TubC N-terminal docking" evidence="4">
    <location>
        <begin position="3"/>
        <end position="55"/>
    </location>
</feature>
<dbReference type="InterPro" id="IPR010071">
    <property type="entry name" value="AA_adenyl_dom"/>
</dbReference>
<evidence type="ECO:0000259" key="2">
    <source>
        <dbReference type="Pfam" id="PF00668"/>
    </source>
</evidence>
<dbReference type="SUPFAM" id="SSF52777">
    <property type="entry name" value="CoA-dependent acyltransferases"/>
    <property type="match status" value="2"/>
</dbReference>
<feature type="domain" description="Condensation" evidence="2">
    <location>
        <begin position="77"/>
        <end position="532"/>
    </location>
</feature>
<name>A0A167MF84_9GAMM</name>
<dbReference type="Pfam" id="PF13193">
    <property type="entry name" value="AMP-binding_C"/>
    <property type="match status" value="1"/>
</dbReference>
<dbReference type="NCBIfam" id="TIGR01733">
    <property type="entry name" value="AA-adenyl-dom"/>
    <property type="match status" value="1"/>
</dbReference>
<dbReference type="SUPFAM" id="SSF56801">
    <property type="entry name" value="Acetyl-CoA synthetase-like"/>
    <property type="match status" value="1"/>
</dbReference>
<dbReference type="Pfam" id="PF00501">
    <property type="entry name" value="AMP-binding"/>
    <property type="match status" value="1"/>
</dbReference>
<proteinExistence type="predicted"/>
<dbReference type="CDD" id="cd05930">
    <property type="entry name" value="A_NRPS"/>
    <property type="match status" value="1"/>
</dbReference>
<dbReference type="FunFam" id="3.40.50.980:FF:000001">
    <property type="entry name" value="Non-ribosomal peptide synthetase"/>
    <property type="match status" value="1"/>
</dbReference>
<dbReference type="GO" id="GO:0009239">
    <property type="term" value="P:enterobactin biosynthetic process"/>
    <property type="evidence" value="ECO:0007669"/>
    <property type="project" value="TreeGrafter"/>
</dbReference>
<dbReference type="InterPro" id="IPR020845">
    <property type="entry name" value="AMP-binding_CS"/>
</dbReference>
<evidence type="ECO:0000259" key="1">
    <source>
        <dbReference type="Pfam" id="PF00501"/>
    </source>
</evidence>
<dbReference type="RefSeq" id="WP_155734395.1">
    <property type="nucleotide sequence ID" value="NZ_AUXX01000018.1"/>
</dbReference>
<dbReference type="Gene3D" id="3.40.50.980">
    <property type="match status" value="2"/>
</dbReference>
<dbReference type="GO" id="GO:0047527">
    <property type="term" value="F:2,3-dihydroxybenzoate-serine ligase activity"/>
    <property type="evidence" value="ECO:0007669"/>
    <property type="project" value="TreeGrafter"/>
</dbReference>
<dbReference type="GO" id="GO:0005829">
    <property type="term" value="C:cytosol"/>
    <property type="evidence" value="ECO:0007669"/>
    <property type="project" value="TreeGrafter"/>
</dbReference>
<gene>
    <name evidence="5" type="ORF">N478_20435</name>
</gene>
<dbReference type="GO" id="GO:0009366">
    <property type="term" value="C:enterobactin synthetase complex"/>
    <property type="evidence" value="ECO:0007669"/>
    <property type="project" value="TreeGrafter"/>
</dbReference>
<comment type="caution">
    <text evidence="5">The sequence shown here is derived from an EMBL/GenBank/DDBJ whole genome shotgun (WGS) entry which is preliminary data.</text>
</comment>
<dbReference type="InterPro" id="IPR023213">
    <property type="entry name" value="CAT-like_dom_sf"/>
</dbReference>
<dbReference type="GO" id="GO:0031177">
    <property type="term" value="F:phosphopantetheine binding"/>
    <property type="evidence" value="ECO:0007669"/>
    <property type="project" value="TreeGrafter"/>
</dbReference>
<dbReference type="Gene3D" id="3.30.559.30">
    <property type="entry name" value="Nonribosomal peptide synthetase, condensation domain"/>
    <property type="match status" value="1"/>
</dbReference>
<dbReference type="PATRIC" id="fig|1365257.3.peg.2776"/>
<feature type="non-terminal residue" evidence="5">
    <location>
        <position position="1073"/>
    </location>
</feature>
<dbReference type="Pfam" id="PF18563">
    <property type="entry name" value="TubC_N"/>
    <property type="match status" value="1"/>
</dbReference>
<dbReference type="Proteomes" id="UP000076661">
    <property type="component" value="Unassembled WGS sequence"/>
</dbReference>